<dbReference type="InterPro" id="IPR019887">
    <property type="entry name" value="Tscrpt_reg_AsnC/Lrp_C"/>
</dbReference>
<proteinExistence type="predicted"/>
<dbReference type="EMBL" id="JAXQNN010000001">
    <property type="protein sequence ID" value="MDZ5710753.1"/>
    <property type="molecule type" value="Genomic_DNA"/>
</dbReference>
<dbReference type="PRINTS" id="PR00033">
    <property type="entry name" value="HTHASNC"/>
</dbReference>
<keyword evidence="1" id="KW-0805">Transcription regulation</keyword>
<evidence type="ECO:0000256" key="1">
    <source>
        <dbReference type="ARBA" id="ARBA00023015"/>
    </source>
</evidence>
<keyword evidence="3" id="KW-0804">Transcription</keyword>
<dbReference type="InterPro" id="IPR000485">
    <property type="entry name" value="AsnC-type_HTH_dom"/>
</dbReference>
<evidence type="ECO:0000313" key="5">
    <source>
        <dbReference type="EMBL" id="MDZ5710753.1"/>
    </source>
</evidence>
<dbReference type="RefSeq" id="WP_322419790.1">
    <property type="nucleotide sequence ID" value="NZ_JAXQNN010000001.1"/>
</dbReference>
<dbReference type="InterPro" id="IPR011008">
    <property type="entry name" value="Dimeric_a/b-barrel"/>
</dbReference>
<evidence type="ECO:0000256" key="3">
    <source>
        <dbReference type="ARBA" id="ARBA00023163"/>
    </source>
</evidence>
<reference evidence="5 6" key="1">
    <citation type="submission" date="2023-12" db="EMBL/GenBank/DDBJ databases">
        <title>Jeotgalibacillus haloalkaliphilus sp. nov., a novel salt-tolerant bacteria, isolated from the estuary of the Fenhe River into the Yellow River.</title>
        <authorList>
            <person name="Li Y."/>
        </authorList>
    </citation>
    <scope>NUCLEOTIDE SEQUENCE [LARGE SCALE GENOMIC DNA]</scope>
    <source>
        <strain evidence="5 6">HH7-29</strain>
    </source>
</reference>
<comment type="caution">
    <text evidence="5">The sequence shown here is derived from an EMBL/GenBank/DDBJ whole genome shotgun (WGS) entry which is preliminary data.</text>
</comment>
<dbReference type="Gene3D" id="3.30.70.920">
    <property type="match status" value="1"/>
</dbReference>
<dbReference type="Pfam" id="PF13412">
    <property type="entry name" value="HTH_24"/>
    <property type="match status" value="1"/>
</dbReference>
<dbReference type="PANTHER" id="PTHR30154">
    <property type="entry name" value="LEUCINE-RESPONSIVE REGULATORY PROTEIN"/>
    <property type="match status" value="1"/>
</dbReference>
<keyword evidence="6" id="KW-1185">Reference proteome</keyword>
<sequence>MLDRTDQLIIKELSANSRMTMKQLGERVHLTGQATSSRVAKLEDMGIIEGYTLKVNQAKLGLPVHVMIQIFTESPDHRSYHRVIEENAAYIIQNYKVSGESCYLVEARFPSNEVLNEFLTVLSSVVSYKVAVVIG</sequence>
<dbReference type="SMART" id="SM00344">
    <property type="entry name" value="HTH_ASNC"/>
    <property type="match status" value="1"/>
</dbReference>
<protein>
    <submittedName>
        <fullName evidence="5">Lrp/AsnC family transcriptional regulator</fullName>
    </submittedName>
</protein>
<dbReference type="SUPFAM" id="SSF46785">
    <property type="entry name" value="Winged helix' DNA-binding domain"/>
    <property type="match status" value="1"/>
</dbReference>
<dbReference type="PANTHER" id="PTHR30154:SF55">
    <property type="entry name" value="HTH-TYPE TRANSCRIPTIONAL REGULATOR LRPB"/>
    <property type="match status" value="1"/>
</dbReference>
<keyword evidence="2" id="KW-0238">DNA-binding</keyword>
<dbReference type="SUPFAM" id="SSF54909">
    <property type="entry name" value="Dimeric alpha+beta barrel"/>
    <property type="match status" value="1"/>
</dbReference>
<evidence type="ECO:0000313" key="6">
    <source>
        <dbReference type="Proteomes" id="UP001292084"/>
    </source>
</evidence>
<feature type="domain" description="HTH asnC-type" evidence="4">
    <location>
        <begin position="2"/>
        <end position="63"/>
    </location>
</feature>
<dbReference type="Pfam" id="PF01037">
    <property type="entry name" value="AsnC_trans_reg"/>
    <property type="match status" value="1"/>
</dbReference>
<dbReference type="PROSITE" id="PS50956">
    <property type="entry name" value="HTH_ASNC_2"/>
    <property type="match status" value="1"/>
</dbReference>
<accession>A0ABU5KHQ0</accession>
<dbReference type="Gene3D" id="1.10.10.10">
    <property type="entry name" value="Winged helix-like DNA-binding domain superfamily/Winged helix DNA-binding domain"/>
    <property type="match status" value="1"/>
</dbReference>
<name>A0ABU5KHQ0_9BACL</name>
<organism evidence="5 6">
    <name type="scientific">Jeotgalibacillus haloalkalitolerans</name>
    <dbReference type="NCBI Taxonomy" id="3104292"/>
    <lineage>
        <taxon>Bacteria</taxon>
        <taxon>Bacillati</taxon>
        <taxon>Bacillota</taxon>
        <taxon>Bacilli</taxon>
        <taxon>Bacillales</taxon>
        <taxon>Caryophanaceae</taxon>
        <taxon>Jeotgalibacillus</taxon>
    </lineage>
</organism>
<dbReference type="Proteomes" id="UP001292084">
    <property type="component" value="Unassembled WGS sequence"/>
</dbReference>
<dbReference type="InterPro" id="IPR036390">
    <property type="entry name" value="WH_DNA-bd_sf"/>
</dbReference>
<evidence type="ECO:0000256" key="2">
    <source>
        <dbReference type="ARBA" id="ARBA00023125"/>
    </source>
</evidence>
<dbReference type="InterPro" id="IPR019888">
    <property type="entry name" value="Tscrpt_reg_AsnC-like"/>
</dbReference>
<dbReference type="InterPro" id="IPR036388">
    <property type="entry name" value="WH-like_DNA-bd_sf"/>
</dbReference>
<evidence type="ECO:0000259" key="4">
    <source>
        <dbReference type="PROSITE" id="PS50956"/>
    </source>
</evidence>
<gene>
    <name evidence="5" type="ORF">UFB30_00910</name>
</gene>